<feature type="transmembrane region" description="Helical" evidence="1">
    <location>
        <begin position="159"/>
        <end position="179"/>
    </location>
</feature>
<keyword evidence="1" id="KW-0812">Transmembrane</keyword>
<feature type="transmembrane region" description="Helical" evidence="1">
    <location>
        <begin position="128"/>
        <end position="152"/>
    </location>
</feature>
<gene>
    <name evidence="2" type="ORF">A3770_11p61790</name>
</gene>
<organism evidence="2 3">
    <name type="scientific">Chloropicon primus</name>
    <dbReference type="NCBI Taxonomy" id="1764295"/>
    <lineage>
        <taxon>Eukaryota</taxon>
        <taxon>Viridiplantae</taxon>
        <taxon>Chlorophyta</taxon>
        <taxon>Chloropicophyceae</taxon>
        <taxon>Chloropicales</taxon>
        <taxon>Chloropicaceae</taxon>
        <taxon>Chloropicon</taxon>
    </lineage>
</organism>
<evidence type="ECO:0000313" key="3">
    <source>
        <dbReference type="Proteomes" id="UP000316726"/>
    </source>
</evidence>
<feature type="transmembrane region" description="Helical" evidence="1">
    <location>
        <begin position="222"/>
        <end position="243"/>
    </location>
</feature>
<proteinExistence type="predicted"/>
<feature type="transmembrane region" description="Helical" evidence="1">
    <location>
        <begin position="285"/>
        <end position="305"/>
    </location>
</feature>
<name>A0A5B8MTE1_9CHLO</name>
<feature type="transmembrane region" description="Helical" evidence="1">
    <location>
        <begin position="73"/>
        <end position="95"/>
    </location>
</feature>
<accession>A0A5B8MTE1</accession>
<sequence length="355" mass="40543">MVFTELFSHFCRRCLHREDYKFDDEVEANLEENVSFKRSKHSPSQHILFGFKDRNLEDEYLEDLARVGKSRILLGYCVSVLLIIAVPFLDALQAIPIIHSISELDQETLAELPEFGYRSGPSYEVTQILPTMLCLAFFVAGFVAVCLIYRLAAVSKRRIFAVTGVVFLLYIAVAGYAFSKSWNLWDFVYGDNSWPIYLINSAMPPLLSLFFMGVPSALNTEILLLACLTFLVIVPLVCEMWGLENTENWRRAISARPEDAAIWLNQVCTGEMEATCVRDFELKQVYPYLVLCIVGLAAVIVGFIADHSNRSAFVNKKVIAEQKVKLILNHKLREETLVKEHKKKEDTIIEMFENF</sequence>
<evidence type="ECO:0000313" key="2">
    <source>
        <dbReference type="EMBL" id="QDZ23661.1"/>
    </source>
</evidence>
<feature type="transmembrane region" description="Helical" evidence="1">
    <location>
        <begin position="194"/>
        <end position="215"/>
    </location>
</feature>
<keyword evidence="1" id="KW-0472">Membrane</keyword>
<reference evidence="2 3" key="1">
    <citation type="submission" date="2018-07" db="EMBL/GenBank/DDBJ databases">
        <title>The complete nuclear genome of the prasinophyte Chloropicon primus (CCMP1205).</title>
        <authorList>
            <person name="Pombert J.-F."/>
            <person name="Otis C."/>
            <person name="Turmel M."/>
            <person name="Lemieux C."/>
        </authorList>
    </citation>
    <scope>NUCLEOTIDE SEQUENCE [LARGE SCALE GENOMIC DNA]</scope>
    <source>
        <strain evidence="2 3">CCMP1205</strain>
    </source>
</reference>
<keyword evidence="1" id="KW-1133">Transmembrane helix</keyword>
<keyword evidence="3" id="KW-1185">Reference proteome</keyword>
<protein>
    <submittedName>
        <fullName evidence="2">Uncharacterized protein</fullName>
    </submittedName>
</protein>
<evidence type="ECO:0000256" key="1">
    <source>
        <dbReference type="SAM" id="Phobius"/>
    </source>
</evidence>
<dbReference type="AlphaFoldDB" id="A0A5B8MTE1"/>
<dbReference type="EMBL" id="CP031044">
    <property type="protein sequence ID" value="QDZ23661.1"/>
    <property type="molecule type" value="Genomic_DNA"/>
</dbReference>
<dbReference type="Proteomes" id="UP000316726">
    <property type="component" value="Chromosome 11"/>
</dbReference>